<dbReference type="AlphaFoldDB" id="A0AAX4H4R0"/>
<dbReference type="PANTHER" id="PTHR41677">
    <property type="entry name" value="YALI0B19030P"/>
    <property type="match status" value="1"/>
</dbReference>
<sequence>MSAAVATDLNSDIIRGNRRKSVPEETYNKALARTFLQLEAKYGSVDHIKFDPDVHLAYYAGSLEDKARFHSIRRITMEELKLTNAKQISPIGVTDAFPLFTEEAIDIMKLEVLRKLTFLEHARYSNSSTSGLDCMVRGYVKDNEKIINPFIYDAWTHPKTMELVSLMAGVDLEIVMDYEIAHVNLGVCDEGTAEEQRMAHEQTKREKVFAGEEDGSDIPAIVGWHHDSYPFVCVLMLSDTSEMIGGETYLRTGDNKITKVSGPTKGAAAMLQGRLISHLAPKPVGASERITMVTSYRPKDPECHEGSVLSTVKPEIEYGSIYNSFYRQWVQYRADLVKKRLDKLIDNVKSNEVFDKEGVTKCLTDIESYLKNTYKEMEVTEDEWDRIRMKG</sequence>
<keyword evidence="2" id="KW-1185">Reference proteome</keyword>
<gene>
    <name evidence="1" type="ORF">PUMCH_000200</name>
</gene>
<reference evidence="1 2" key="1">
    <citation type="submission" date="2023-10" db="EMBL/GenBank/DDBJ databases">
        <title>Draft Genome Sequence of Candida saopaulonensis from a very Premature Infant with Sepsis.</title>
        <authorList>
            <person name="Ning Y."/>
            <person name="Dai R."/>
            <person name="Xiao M."/>
            <person name="Xu Y."/>
            <person name="Yan Q."/>
            <person name="Zhang L."/>
        </authorList>
    </citation>
    <scope>NUCLEOTIDE SEQUENCE [LARGE SCALE GENOMIC DNA]</scope>
    <source>
        <strain evidence="1 2">19XY460</strain>
    </source>
</reference>
<dbReference type="GeneID" id="88171269"/>
<evidence type="ECO:0008006" key="3">
    <source>
        <dbReference type="Google" id="ProtNLM"/>
    </source>
</evidence>
<protein>
    <recommendedName>
        <fullName evidence="3">Fe2OG dioxygenase domain-containing protein</fullName>
    </recommendedName>
</protein>
<dbReference type="RefSeq" id="XP_062875364.1">
    <property type="nucleotide sequence ID" value="XM_063019294.1"/>
</dbReference>
<dbReference type="Proteomes" id="UP001338582">
    <property type="component" value="Chromosome 1"/>
</dbReference>
<dbReference type="KEGG" id="asau:88171269"/>
<name>A0AAX4H4R0_9ASCO</name>
<accession>A0AAX4H4R0</accession>
<organism evidence="1 2">
    <name type="scientific">Australozyma saopauloensis</name>
    <dbReference type="NCBI Taxonomy" id="291208"/>
    <lineage>
        <taxon>Eukaryota</taxon>
        <taxon>Fungi</taxon>
        <taxon>Dikarya</taxon>
        <taxon>Ascomycota</taxon>
        <taxon>Saccharomycotina</taxon>
        <taxon>Pichiomycetes</taxon>
        <taxon>Metschnikowiaceae</taxon>
        <taxon>Australozyma</taxon>
    </lineage>
</organism>
<evidence type="ECO:0000313" key="1">
    <source>
        <dbReference type="EMBL" id="WPK22977.1"/>
    </source>
</evidence>
<evidence type="ECO:0000313" key="2">
    <source>
        <dbReference type="Proteomes" id="UP001338582"/>
    </source>
</evidence>
<proteinExistence type="predicted"/>
<dbReference type="EMBL" id="CP138894">
    <property type="protein sequence ID" value="WPK22977.1"/>
    <property type="molecule type" value="Genomic_DNA"/>
</dbReference>
<dbReference type="PANTHER" id="PTHR41677:SF1">
    <property type="entry name" value="FE2OG DIOXYGENASE DOMAIN-CONTAINING PROTEIN"/>
    <property type="match status" value="1"/>
</dbReference>